<dbReference type="EMBL" id="SRSO01000021">
    <property type="protein sequence ID" value="TGV01656.1"/>
    <property type="molecule type" value="Genomic_DNA"/>
</dbReference>
<organism evidence="2 3">
    <name type="scientific">Flavivirga rizhaonensis</name>
    <dbReference type="NCBI Taxonomy" id="2559571"/>
    <lineage>
        <taxon>Bacteria</taxon>
        <taxon>Pseudomonadati</taxon>
        <taxon>Bacteroidota</taxon>
        <taxon>Flavobacteriia</taxon>
        <taxon>Flavobacteriales</taxon>
        <taxon>Flavobacteriaceae</taxon>
        <taxon>Flavivirga</taxon>
    </lineage>
</organism>
<keyword evidence="1" id="KW-1133">Transmembrane helix</keyword>
<keyword evidence="1" id="KW-0472">Membrane</keyword>
<keyword evidence="3" id="KW-1185">Reference proteome</keyword>
<dbReference type="Gene3D" id="1.10.10.1740">
    <property type="entry name" value="Transmembrane protein 14-like"/>
    <property type="match status" value="1"/>
</dbReference>
<evidence type="ECO:0000256" key="1">
    <source>
        <dbReference type="SAM" id="Phobius"/>
    </source>
</evidence>
<reference evidence="2 3" key="1">
    <citation type="submission" date="2019-04" db="EMBL/GenBank/DDBJ databases">
        <authorList>
            <person name="Liu A."/>
        </authorList>
    </citation>
    <scope>NUCLEOTIDE SEQUENCE [LARGE SCALE GENOMIC DNA]</scope>
    <source>
        <strain evidence="2 3">RZ03</strain>
    </source>
</reference>
<feature type="transmembrane region" description="Helical" evidence="1">
    <location>
        <begin position="58"/>
        <end position="76"/>
    </location>
</feature>
<feature type="transmembrane region" description="Helical" evidence="1">
    <location>
        <begin position="26"/>
        <end position="46"/>
    </location>
</feature>
<evidence type="ECO:0000313" key="2">
    <source>
        <dbReference type="EMBL" id="TGV01656.1"/>
    </source>
</evidence>
<protein>
    <submittedName>
        <fullName evidence="2">FUSC family protein</fullName>
    </submittedName>
</protein>
<comment type="caution">
    <text evidence="2">The sequence shown here is derived from an EMBL/GenBank/DDBJ whole genome shotgun (WGS) entry which is preliminary data.</text>
</comment>
<evidence type="ECO:0000313" key="3">
    <source>
        <dbReference type="Proteomes" id="UP000307602"/>
    </source>
</evidence>
<accession>A0A4S1DUC3</accession>
<gene>
    <name evidence="2" type="ORF">EM932_14390</name>
</gene>
<name>A0A4S1DUC3_9FLAO</name>
<sequence length="94" mass="10606">MKIIFVFLAILASILATMLIGLLIYNLEIMSIIAGLTFGLVVFYFSKKSSQAKKVIQFTFLVTAIVLAIVAYKFIFDKNDMVNTETLQITKSRF</sequence>
<dbReference type="RefSeq" id="WP_135877894.1">
    <property type="nucleotide sequence ID" value="NZ_SRSO01000021.1"/>
</dbReference>
<dbReference type="AlphaFoldDB" id="A0A4S1DUC3"/>
<keyword evidence="1" id="KW-0812">Transmembrane</keyword>
<proteinExistence type="predicted"/>
<dbReference type="Proteomes" id="UP000307602">
    <property type="component" value="Unassembled WGS sequence"/>
</dbReference>
<dbReference type="OrthoDB" id="1454744at2"/>
<dbReference type="InterPro" id="IPR044890">
    <property type="entry name" value="TMEM14_sf"/>
</dbReference>